<keyword evidence="2" id="KW-0964">Secreted</keyword>
<dbReference type="Proteomes" id="UP000324611">
    <property type="component" value="Unassembled WGS sequence"/>
</dbReference>
<evidence type="ECO:0000313" key="7">
    <source>
        <dbReference type="Proteomes" id="UP000324611"/>
    </source>
</evidence>
<keyword evidence="3 4" id="KW-0732">Signal</keyword>
<evidence type="ECO:0000256" key="3">
    <source>
        <dbReference type="ARBA" id="ARBA00022729"/>
    </source>
</evidence>
<dbReference type="RefSeq" id="WP_149839923.1">
    <property type="nucleotide sequence ID" value="NZ_VUOC01000004.1"/>
</dbReference>
<evidence type="ECO:0000256" key="1">
    <source>
        <dbReference type="ARBA" id="ARBA00004613"/>
    </source>
</evidence>
<dbReference type="Gene3D" id="2.160.20.10">
    <property type="entry name" value="Single-stranded right-handed beta-helix, Pectin lyase-like"/>
    <property type="match status" value="1"/>
</dbReference>
<name>A0A5B2VIK1_9BACT</name>
<dbReference type="GO" id="GO:0016837">
    <property type="term" value="F:carbon-oxygen lyase activity, acting on polysaccharides"/>
    <property type="evidence" value="ECO:0007669"/>
    <property type="project" value="TreeGrafter"/>
</dbReference>
<evidence type="ECO:0000313" key="6">
    <source>
        <dbReference type="EMBL" id="KAA2238744.1"/>
    </source>
</evidence>
<dbReference type="PANTHER" id="PTHR40088:SF2">
    <property type="entry name" value="SECRETED SUGAR HYDROLASE"/>
    <property type="match status" value="1"/>
</dbReference>
<dbReference type="InterPro" id="IPR012334">
    <property type="entry name" value="Pectin_lyas_fold"/>
</dbReference>
<reference evidence="6 7" key="2">
    <citation type="submission" date="2019-09" db="EMBL/GenBank/DDBJ databases">
        <authorList>
            <person name="Jin C."/>
        </authorList>
    </citation>
    <scope>NUCLEOTIDE SEQUENCE [LARGE SCALE GENOMIC DNA]</scope>
    <source>
        <strain evidence="6 7">BN140078</strain>
    </source>
</reference>
<dbReference type="PANTHER" id="PTHR40088">
    <property type="entry name" value="PECTATE LYASE (EUROFUNG)"/>
    <property type="match status" value="1"/>
</dbReference>
<dbReference type="SMART" id="SM00710">
    <property type="entry name" value="PbH1"/>
    <property type="match status" value="7"/>
</dbReference>
<protein>
    <submittedName>
        <fullName evidence="6">DUF1565 domain-containing protein</fullName>
    </submittedName>
</protein>
<dbReference type="EMBL" id="VUOC01000004">
    <property type="protein sequence ID" value="KAA2238744.1"/>
    <property type="molecule type" value="Genomic_DNA"/>
</dbReference>
<keyword evidence="7" id="KW-1185">Reference proteome</keyword>
<dbReference type="AlphaFoldDB" id="A0A5B2VIK1"/>
<dbReference type="SUPFAM" id="SSF51126">
    <property type="entry name" value="Pectin lyase-like"/>
    <property type="match status" value="1"/>
</dbReference>
<dbReference type="GO" id="GO:0005576">
    <property type="term" value="C:extracellular region"/>
    <property type="evidence" value="ECO:0007669"/>
    <property type="project" value="UniProtKB-SubCell"/>
</dbReference>
<accession>A0A5B2VIK1</accession>
<comment type="caution">
    <text evidence="6">The sequence shown here is derived from an EMBL/GenBank/DDBJ whole genome shotgun (WGS) entry which is preliminary data.</text>
</comment>
<reference evidence="6 7" key="1">
    <citation type="submission" date="2019-09" db="EMBL/GenBank/DDBJ databases">
        <title>Chitinophaga ginsengihumi sp. nov., isolated from soil of ginseng rhizosphere.</title>
        <authorList>
            <person name="Lee J."/>
        </authorList>
    </citation>
    <scope>NUCLEOTIDE SEQUENCE [LARGE SCALE GENOMIC DNA]</scope>
    <source>
        <strain evidence="6 7">BN140078</strain>
    </source>
</reference>
<feature type="domain" description="DUF1565" evidence="5">
    <location>
        <begin position="53"/>
        <end position="245"/>
    </location>
</feature>
<proteinExistence type="predicted"/>
<sequence length="494" mass="52071">MKIHFVLALLCSVTLMSCYKTQLSPATAVNDPREKNGTGQLALAGVTYYVATTGSDANDGSLGAPFLTINKALTVVAPGDVVQVRGGTYNEKVHFPVNGAKANPITLTAYPGETPVISGQGLSVSGTEGLITLDSAAYININGLEITGLSASSGTPVGILIMHGSDYIHLTNNHLHDIDNAGGSSYAILVDTEEEAIWMEIDGNTIHDCATGTGGNLVLNGFITSFSITNNTIYNGVGTGISATGDFATNGSFSPVNHGDFTGNTIYNLHGTDATGIFISNGLDMIIDRNRISDTDQGIVLTSVNPNWFTQQSYIRNNFVHNCSRSGISLGHPSAGVNSIMSNNFVVNNTLLFNGAAGSDAELTVWSNARQNYIRNNIIYARPAGIFFDLNPGGTISNTGNNAYYTIGVQQWRRNGAISNTLANWKLASGVQEISSTEGIDPLLVSTVAGAEDLHLQPNSPAKNTGSFSYSGTLDIDGQPRVVNFTDKGADELQ</sequence>
<feature type="chain" id="PRO_5022726331" evidence="4">
    <location>
        <begin position="18"/>
        <end position="494"/>
    </location>
</feature>
<evidence type="ECO:0000256" key="4">
    <source>
        <dbReference type="SAM" id="SignalP"/>
    </source>
</evidence>
<dbReference type="PROSITE" id="PS51257">
    <property type="entry name" value="PROKAR_LIPOPROTEIN"/>
    <property type="match status" value="1"/>
</dbReference>
<evidence type="ECO:0000259" key="5">
    <source>
        <dbReference type="Pfam" id="PF07602"/>
    </source>
</evidence>
<feature type="signal peptide" evidence="4">
    <location>
        <begin position="1"/>
        <end position="17"/>
    </location>
</feature>
<comment type="subcellular location">
    <subcellularLocation>
        <location evidence="1">Secreted</location>
    </subcellularLocation>
</comment>
<gene>
    <name evidence="6" type="ORF">F0L74_21240</name>
</gene>
<dbReference type="Pfam" id="PF07602">
    <property type="entry name" value="DUF1565"/>
    <property type="match status" value="1"/>
</dbReference>
<evidence type="ECO:0000256" key="2">
    <source>
        <dbReference type="ARBA" id="ARBA00022525"/>
    </source>
</evidence>
<dbReference type="InterPro" id="IPR011459">
    <property type="entry name" value="DUF1565"/>
</dbReference>
<dbReference type="InterPro" id="IPR006626">
    <property type="entry name" value="PbH1"/>
</dbReference>
<dbReference type="InterPro" id="IPR052052">
    <property type="entry name" value="Polysaccharide_Lyase_9"/>
</dbReference>
<organism evidence="6 7">
    <name type="scientific">Chitinophaga agrisoli</name>
    <dbReference type="NCBI Taxonomy" id="2607653"/>
    <lineage>
        <taxon>Bacteria</taxon>
        <taxon>Pseudomonadati</taxon>
        <taxon>Bacteroidota</taxon>
        <taxon>Chitinophagia</taxon>
        <taxon>Chitinophagales</taxon>
        <taxon>Chitinophagaceae</taxon>
        <taxon>Chitinophaga</taxon>
    </lineage>
</organism>
<dbReference type="InterPro" id="IPR011050">
    <property type="entry name" value="Pectin_lyase_fold/virulence"/>
</dbReference>